<dbReference type="GO" id="GO:0000166">
    <property type="term" value="F:nucleotide binding"/>
    <property type="evidence" value="ECO:0007669"/>
    <property type="project" value="InterPro"/>
</dbReference>
<dbReference type="Proteomes" id="UP000261739">
    <property type="component" value="Unassembled WGS sequence"/>
</dbReference>
<dbReference type="InterPro" id="IPR000683">
    <property type="entry name" value="Gfo/Idh/MocA-like_OxRdtase_N"/>
</dbReference>
<dbReference type="InterPro" id="IPR055170">
    <property type="entry name" value="GFO_IDH_MocA-like_dom"/>
</dbReference>
<evidence type="ECO:0000256" key="1">
    <source>
        <dbReference type="ARBA" id="ARBA00010928"/>
    </source>
</evidence>
<dbReference type="Pfam" id="PF22725">
    <property type="entry name" value="GFO_IDH_MocA_C3"/>
    <property type="match status" value="1"/>
</dbReference>
<dbReference type="Pfam" id="PF01408">
    <property type="entry name" value="GFO_IDH_MocA"/>
    <property type="match status" value="1"/>
</dbReference>
<comment type="caution">
    <text evidence="5">The sequence shown here is derived from an EMBL/GenBank/DDBJ whole genome shotgun (WGS) entry which is preliminary data.</text>
</comment>
<evidence type="ECO:0000256" key="2">
    <source>
        <dbReference type="ARBA" id="ARBA00023002"/>
    </source>
</evidence>
<dbReference type="Gene3D" id="3.40.50.720">
    <property type="entry name" value="NAD(P)-binding Rossmann-like Domain"/>
    <property type="match status" value="1"/>
</dbReference>
<dbReference type="GO" id="GO:0016491">
    <property type="term" value="F:oxidoreductase activity"/>
    <property type="evidence" value="ECO:0007669"/>
    <property type="project" value="UniProtKB-KW"/>
</dbReference>
<dbReference type="SUPFAM" id="SSF55347">
    <property type="entry name" value="Glyceraldehyde-3-phosphate dehydrogenase-like, C-terminal domain"/>
    <property type="match status" value="1"/>
</dbReference>
<dbReference type="InterPro" id="IPR051317">
    <property type="entry name" value="Gfo/Idh/MocA_oxidoreduct"/>
</dbReference>
<dbReference type="InterPro" id="IPR036291">
    <property type="entry name" value="NAD(P)-bd_dom_sf"/>
</dbReference>
<comment type="similarity">
    <text evidence="1">Belongs to the Gfo/Idh/MocA family.</text>
</comment>
<evidence type="ECO:0000259" key="3">
    <source>
        <dbReference type="Pfam" id="PF01408"/>
    </source>
</evidence>
<dbReference type="PANTHER" id="PTHR43708:SF5">
    <property type="entry name" value="CONSERVED EXPRESSED OXIDOREDUCTASE (EUROFUNG)-RELATED"/>
    <property type="match status" value="1"/>
</dbReference>
<evidence type="ECO:0000313" key="6">
    <source>
        <dbReference type="Proteomes" id="UP000261739"/>
    </source>
</evidence>
<evidence type="ECO:0000259" key="4">
    <source>
        <dbReference type="Pfam" id="PF22725"/>
    </source>
</evidence>
<dbReference type="Gene3D" id="3.30.360.10">
    <property type="entry name" value="Dihydrodipicolinate Reductase, domain 2"/>
    <property type="match status" value="1"/>
</dbReference>
<dbReference type="SUPFAM" id="SSF51735">
    <property type="entry name" value="NAD(P)-binding Rossmann-fold domains"/>
    <property type="match status" value="1"/>
</dbReference>
<feature type="domain" description="Gfo/Idh/MocA-like oxidoreductase N-terminal" evidence="3">
    <location>
        <begin position="5"/>
        <end position="128"/>
    </location>
</feature>
<gene>
    <name evidence="5" type="ORF">DIW82_10750</name>
</gene>
<dbReference type="RefSeq" id="WP_273052506.1">
    <property type="nucleotide sequence ID" value="NZ_DAITTW010000002.1"/>
</dbReference>
<dbReference type="AlphaFoldDB" id="A0A3D4T1N9"/>
<organism evidence="5 6">
    <name type="scientific">Corynebacterium nuruki</name>
    <dbReference type="NCBI Taxonomy" id="1032851"/>
    <lineage>
        <taxon>Bacteria</taxon>
        <taxon>Bacillati</taxon>
        <taxon>Actinomycetota</taxon>
        <taxon>Actinomycetes</taxon>
        <taxon>Mycobacteriales</taxon>
        <taxon>Corynebacteriaceae</taxon>
        <taxon>Corynebacterium</taxon>
    </lineage>
</organism>
<reference evidence="5 6" key="1">
    <citation type="journal article" date="2018" name="Nat. Biotechnol.">
        <title>A standardized bacterial taxonomy based on genome phylogeny substantially revises the tree of life.</title>
        <authorList>
            <person name="Parks D.H."/>
            <person name="Chuvochina M."/>
            <person name="Waite D.W."/>
            <person name="Rinke C."/>
            <person name="Skarshewski A."/>
            <person name="Chaumeil P.A."/>
            <person name="Hugenholtz P."/>
        </authorList>
    </citation>
    <scope>NUCLEOTIDE SEQUENCE [LARGE SCALE GENOMIC DNA]</scope>
    <source>
        <strain evidence="5">UBA11247</strain>
    </source>
</reference>
<dbReference type="STRING" id="863239.GCA_000213935_00798"/>
<protein>
    <submittedName>
        <fullName evidence="5">Oxidoreductase</fullName>
    </submittedName>
</protein>
<dbReference type="EMBL" id="DQID01000277">
    <property type="protein sequence ID" value="HCT15235.1"/>
    <property type="molecule type" value="Genomic_DNA"/>
</dbReference>
<evidence type="ECO:0000313" key="5">
    <source>
        <dbReference type="EMBL" id="HCT15235.1"/>
    </source>
</evidence>
<keyword evidence="2" id="KW-0560">Oxidoreductase</keyword>
<name>A0A3D4T1N9_9CORY</name>
<dbReference type="PANTHER" id="PTHR43708">
    <property type="entry name" value="CONSERVED EXPRESSED OXIDOREDUCTASE (EUROFUNG)"/>
    <property type="match status" value="1"/>
</dbReference>
<sequence>MAPLRTVLIGYGHAGSVFHAPLIAADPDLELSAVVTGNSVRRAEVRRRYPGTALLSDAAEIRGPGERTSGCDLAVVATPNDSHAPLVEAALTAGLDVVVDKPFALTVASARRLIRLAEERGRLLTVFHNRRWDADFRAVRDLVAGGRLGEVRRFVSRFERWRPDPEQAWRYTTPRSRGGGIIYDLGAHLIDQALQLFGPVDDVYTEASVVRDAGVPGIDAEDDAFLALHHRSGVYSHLSMSAVAPHEAPRFSVTGSLGGHESWGLDPQEDQLRGGVIADPDGYPAFYRQVVAAVRGEGPVPVDPADAVAVLEIIERAFALTR</sequence>
<feature type="domain" description="GFO/IDH/MocA-like oxidoreductase" evidence="4">
    <location>
        <begin position="136"/>
        <end position="258"/>
    </location>
</feature>
<accession>A0A3D4T1N9</accession>
<proteinExistence type="inferred from homology"/>